<gene>
    <name evidence="2" type="ORF">ACHE_80577A</name>
</gene>
<evidence type="ECO:0000313" key="2">
    <source>
        <dbReference type="EMBL" id="BCR92677.1"/>
    </source>
</evidence>
<feature type="region of interest" description="Disordered" evidence="1">
    <location>
        <begin position="242"/>
        <end position="279"/>
    </location>
</feature>
<accession>A0A7R7VXP0</accession>
<feature type="compositionally biased region" description="Low complexity" evidence="1">
    <location>
        <begin position="265"/>
        <end position="279"/>
    </location>
</feature>
<dbReference type="Gene3D" id="3.30.450.30">
    <property type="entry name" value="Dynein light chain 2a, cytoplasmic"/>
    <property type="match status" value="1"/>
</dbReference>
<dbReference type="RefSeq" id="XP_043141190.1">
    <property type="nucleotide sequence ID" value="XM_043283962.1"/>
</dbReference>
<organism evidence="2 3">
    <name type="scientific">Aspergillus chevalieri</name>
    <name type="common">Eurotium chevalieri</name>
    <dbReference type="NCBI Taxonomy" id="182096"/>
    <lineage>
        <taxon>Eukaryota</taxon>
        <taxon>Fungi</taxon>
        <taxon>Dikarya</taxon>
        <taxon>Ascomycota</taxon>
        <taxon>Pezizomycotina</taxon>
        <taxon>Eurotiomycetes</taxon>
        <taxon>Eurotiomycetidae</taxon>
        <taxon>Eurotiales</taxon>
        <taxon>Aspergillaceae</taxon>
        <taxon>Aspergillus</taxon>
        <taxon>Aspergillus subgen. Aspergillus</taxon>
    </lineage>
</organism>
<evidence type="ECO:0000256" key="1">
    <source>
        <dbReference type="SAM" id="MobiDB-lite"/>
    </source>
</evidence>
<keyword evidence="3" id="KW-1185">Reference proteome</keyword>
<feature type="region of interest" description="Disordered" evidence="1">
    <location>
        <begin position="74"/>
        <end position="100"/>
    </location>
</feature>
<reference evidence="2" key="1">
    <citation type="submission" date="2021-01" db="EMBL/GenBank/DDBJ databases">
        <authorList>
            <consortium name="Aspergillus chevalieri M1 genome sequencing consortium"/>
            <person name="Kazuki M."/>
            <person name="Futagami T."/>
        </authorList>
    </citation>
    <scope>NUCLEOTIDE SEQUENCE</scope>
    <source>
        <strain evidence="2">M1</strain>
    </source>
</reference>
<protein>
    <submittedName>
        <fullName evidence="2">Uncharacterized protein</fullName>
    </submittedName>
</protein>
<sequence length="342" mass="37544">MAEFQHPVQPGYFTQKQVDTHEVGFVPYWARSHVQYAQNLLECSDEPIEYDHEDEDYQDNCFFFPEDCSWSPPKDWAIDDNPETETDSTTEGSRTESDYETENDIYIYDDDMIPGLPDIKMLDAEALSDLLEDNLSPPEITSMMVFATNGAVFAHASSFPSRQLRNLSATYGAAYTCYAKTVSSGNLTGVNPASHPSSYITAQSVSLGDVGSIVFELDDSVAVVTRIADKVLLAAIGPSKLPQPQNDDINDDGLIRNRSSNNLHTADTATPDINNNTTTNADALTVNLETQYQIDRSSDLARLESLNLSASPAILLALESKSAALGKFLGQKLADLESPDDF</sequence>
<dbReference type="KEGG" id="ache:ACHE_80577A"/>
<proteinExistence type="predicted"/>
<dbReference type="Proteomes" id="UP000637239">
    <property type="component" value="Chromosome 8"/>
</dbReference>
<dbReference type="AlphaFoldDB" id="A0A7R7VXP0"/>
<dbReference type="GeneID" id="66987026"/>
<feature type="compositionally biased region" description="Acidic residues" evidence="1">
    <location>
        <begin position="78"/>
        <end position="88"/>
    </location>
</feature>
<dbReference type="EMBL" id="AP024423">
    <property type="protein sequence ID" value="BCR92677.1"/>
    <property type="molecule type" value="Genomic_DNA"/>
</dbReference>
<reference evidence="2" key="2">
    <citation type="submission" date="2021-02" db="EMBL/GenBank/DDBJ databases">
        <title>Aspergillus chevalieri M1 genome sequence.</title>
        <authorList>
            <person name="Kadooka C."/>
            <person name="Mori K."/>
            <person name="Futagami T."/>
        </authorList>
    </citation>
    <scope>NUCLEOTIDE SEQUENCE</scope>
    <source>
        <strain evidence="2">M1</strain>
    </source>
</reference>
<evidence type="ECO:0000313" key="3">
    <source>
        <dbReference type="Proteomes" id="UP000637239"/>
    </source>
</evidence>
<name>A0A7R7VXP0_ASPCH</name>